<dbReference type="Proteomes" id="UP001153076">
    <property type="component" value="Unassembled WGS sequence"/>
</dbReference>
<protein>
    <submittedName>
        <fullName evidence="1">Uncharacterized protein</fullName>
    </submittedName>
</protein>
<evidence type="ECO:0000313" key="1">
    <source>
        <dbReference type="EMBL" id="KAJ8427650.1"/>
    </source>
</evidence>
<accession>A0A9Q1GZ04</accession>
<dbReference type="AlphaFoldDB" id="A0A9Q1GZ04"/>
<evidence type="ECO:0000313" key="2">
    <source>
        <dbReference type="Proteomes" id="UP001153076"/>
    </source>
</evidence>
<name>A0A9Q1GZ04_9CARY</name>
<proteinExistence type="predicted"/>
<sequence length="160" mass="18676">MGLLDEDSKFLLSIRSFVLPFGFDQGVPSNRLSFIRALRQRQSIMDLVQVYADFQRRDIGVKNLLACKARVSQSLSALRYIIDIYRLSIIEIYWVSSKIEEIFGVVETAAKIEELVKEQEILREDEQVRKMQEDFTIQQQNLIEESKLKSSLDLKKREAE</sequence>
<reference evidence="1" key="1">
    <citation type="submission" date="2022-04" db="EMBL/GenBank/DDBJ databases">
        <title>Carnegiea gigantea Genome sequencing and assembly v2.</title>
        <authorList>
            <person name="Copetti D."/>
            <person name="Sanderson M.J."/>
            <person name="Burquez A."/>
            <person name="Wojciechowski M.F."/>
        </authorList>
    </citation>
    <scope>NUCLEOTIDE SEQUENCE</scope>
    <source>
        <strain evidence="1">SGP5-SGP5p</strain>
        <tissue evidence="1">Aerial part</tissue>
    </source>
</reference>
<dbReference type="OrthoDB" id="1746559at2759"/>
<keyword evidence="2" id="KW-1185">Reference proteome</keyword>
<comment type="caution">
    <text evidence="1">The sequence shown here is derived from an EMBL/GenBank/DDBJ whole genome shotgun (WGS) entry which is preliminary data.</text>
</comment>
<dbReference type="EMBL" id="JAKOGI010001119">
    <property type="protein sequence ID" value="KAJ8427650.1"/>
    <property type="molecule type" value="Genomic_DNA"/>
</dbReference>
<organism evidence="1 2">
    <name type="scientific">Carnegiea gigantea</name>
    <dbReference type="NCBI Taxonomy" id="171969"/>
    <lineage>
        <taxon>Eukaryota</taxon>
        <taxon>Viridiplantae</taxon>
        <taxon>Streptophyta</taxon>
        <taxon>Embryophyta</taxon>
        <taxon>Tracheophyta</taxon>
        <taxon>Spermatophyta</taxon>
        <taxon>Magnoliopsida</taxon>
        <taxon>eudicotyledons</taxon>
        <taxon>Gunneridae</taxon>
        <taxon>Pentapetalae</taxon>
        <taxon>Caryophyllales</taxon>
        <taxon>Cactineae</taxon>
        <taxon>Cactaceae</taxon>
        <taxon>Cactoideae</taxon>
        <taxon>Echinocereeae</taxon>
        <taxon>Carnegiea</taxon>
    </lineage>
</organism>
<gene>
    <name evidence="1" type="ORF">Cgig2_010663</name>
</gene>